<evidence type="ECO:0000256" key="7">
    <source>
        <dbReference type="SAM" id="SignalP"/>
    </source>
</evidence>
<evidence type="ECO:0000256" key="1">
    <source>
        <dbReference type="ARBA" id="ARBA00004613"/>
    </source>
</evidence>
<comment type="caution">
    <text evidence="9">The sequence shown here is derived from an EMBL/GenBank/DDBJ whole genome shotgun (WGS) entry which is preliminary data.</text>
</comment>
<feature type="domain" description="CFEM" evidence="8">
    <location>
        <begin position="60"/>
        <end position="173"/>
    </location>
</feature>
<evidence type="ECO:0000259" key="8">
    <source>
        <dbReference type="PROSITE" id="PS52012"/>
    </source>
</evidence>
<feature type="transmembrane region" description="Helical" evidence="6">
    <location>
        <begin position="207"/>
        <end position="228"/>
    </location>
</feature>
<evidence type="ECO:0000313" key="9">
    <source>
        <dbReference type="EMBL" id="KAK7437623.1"/>
    </source>
</evidence>
<evidence type="ECO:0000256" key="4">
    <source>
        <dbReference type="ARBA" id="ARBA00023157"/>
    </source>
</evidence>
<evidence type="ECO:0000256" key="5">
    <source>
        <dbReference type="SAM" id="MobiDB-lite"/>
    </source>
</evidence>
<accession>A0ABR1ITD4</accession>
<keyword evidence="6" id="KW-0812">Transmembrane</keyword>
<keyword evidence="6" id="KW-1133">Transmembrane helix</keyword>
<dbReference type="EMBL" id="JBANRG010000084">
    <property type="protein sequence ID" value="KAK7437623.1"/>
    <property type="molecule type" value="Genomic_DNA"/>
</dbReference>
<feature type="chain" id="PRO_5045201540" description="CFEM domain-containing protein" evidence="7">
    <location>
        <begin position="26"/>
        <end position="229"/>
    </location>
</feature>
<gene>
    <name evidence="9" type="ORF">VKT23_018522</name>
</gene>
<feature type="signal peptide" evidence="7">
    <location>
        <begin position="1"/>
        <end position="25"/>
    </location>
</feature>
<evidence type="ECO:0000313" key="10">
    <source>
        <dbReference type="Proteomes" id="UP001498398"/>
    </source>
</evidence>
<dbReference type="Pfam" id="PF05730">
    <property type="entry name" value="CFEM"/>
    <property type="match status" value="1"/>
</dbReference>
<keyword evidence="3 7" id="KW-0732">Signal</keyword>
<organism evidence="9 10">
    <name type="scientific">Marasmiellus scandens</name>
    <dbReference type="NCBI Taxonomy" id="2682957"/>
    <lineage>
        <taxon>Eukaryota</taxon>
        <taxon>Fungi</taxon>
        <taxon>Dikarya</taxon>
        <taxon>Basidiomycota</taxon>
        <taxon>Agaricomycotina</taxon>
        <taxon>Agaricomycetes</taxon>
        <taxon>Agaricomycetidae</taxon>
        <taxon>Agaricales</taxon>
        <taxon>Marasmiineae</taxon>
        <taxon>Omphalotaceae</taxon>
        <taxon>Marasmiellus</taxon>
    </lineage>
</organism>
<protein>
    <recommendedName>
        <fullName evidence="8">CFEM domain-containing protein</fullName>
    </recommendedName>
</protein>
<evidence type="ECO:0000256" key="6">
    <source>
        <dbReference type="SAM" id="Phobius"/>
    </source>
</evidence>
<keyword evidence="2" id="KW-0964">Secreted</keyword>
<evidence type="ECO:0000256" key="3">
    <source>
        <dbReference type="ARBA" id="ARBA00022729"/>
    </source>
</evidence>
<reference evidence="9 10" key="1">
    <citation type="submission" date="2024-01" db="EMBL/GenBank/DDBJ databases">
        <title>A draft genome for the cacao thread blight pathogen Marasmiellus scandens.</title>
        <authorList>
            <person name="Baruah I.K."/>
            <person name="Leung J."/>
            <person name="Bukari Y."/>
            <person name="Amoako-Attah I."/>
            <person name="Meinhardt L.W."/>
            <person name="Bailey B.A."/>
            <person name="Cohen S.P."/>
        </authorList>
    </citation>
    <scope>NUCLEOTIDE SEQUENCE [LARGE SCALE GENOMIC DNA]</scope>
    <source>
        <strain evidence="9 10">GH-19</strain>
    </source>
</reference>
<keyword evidence="10" id="KW-1185">Reference proteome</keyword>
<feature type="compositionally biased region" description="Low complexity" evidence="5">
    <location>
        <begin position="33"/>
        <end position="73"/>
    </location>
</feature>
<name>A0ABR1ITD4_9AGAR</name>
<feature type="region of interest" description="Disordered" evidence="5">
    <location>
        <begin position="29"/>
        <end position="73"/>
    </location>
</feature>
<keyword evidence="6" id="KW-0472">Membrane</keyword>
<dbReference type="Proteomes" id="UP001498398">
    <property type="component" value="Unassembled WGS sequence"/>
</dbReference>
<feature type="region of interest" description="Disordered" evidence="5">
    <location>
        <begin position="161"/>
        <end position="189"/>
    </location>
</feature>
<dbReference type="PROSITE" id="PS52012">
    <property type="entry name" value="CFEM"/>
    <property type="match status" value="1"/>
</dbReference>
<sequence>MFHLMTLPLSILLLSLQQVIPRVYAQASQAPPSTFGSESGSVTGSVTGTAISGSVTPSPSGSMSTNSTSSVSTTNTADLPSLSGFSPCVSNCFIMAVADANCTNLVPVECYCNNPNYTASLLSCMREGCPQELSTAESLTNQFCAVGTTSMSFSVTAFPSSSSSSGASGSANATQTSPATSQTSDDSSTTSNAAAAVMMGRVGDVKIGGGLVGMAVALAGAMIGGAMVL</sequence>
<evidence type="ECO:0000256" key="2">
    <source>
        <dbReference type="ARBA" id="ARBA00022525"/>
    </source>
</evidence>
<keyword evidence="4" id="KW-1015">Disulfide bond</keyword>
<dbReference type="SMART" id="SM00747">
    <property type="entry name" value="CFEM"/>
    <property type="match status" value="1"/>
</dbReference>
<comment type="subcellular location">
    <subcellularLocation>
        <location evidence="1">Secreted</location>
    </subcellularLocation>
</comment>
<dbReference type="InterPro" id="IPR008427">
    <property type="entry name" value="Extracellular_membr_CFEM_dom"/>
</dbReference>
<proteinExistence type="predicted"/>